<dbReference type="GO" id="GO:0006508">
    <property type="term" value="P:proteolysis"/>
    <property type="evidence" value="ECO:0007669"/>
    <property type="project" value="UniProtKB-KW"/>
</dbReference>
<dbReference type="Proteomes" id="UP000019402">
    <property type="component" value="Unassembled WGS sequence"/>
</dbReference>
<keyword evidence="11" id="KW-0482">Metalloprotease</keyword>
<dbReference type="SUPFAM" id="SSF63737">
    <property type="entry name" value="Leukotriene A4 hydrolase N-terminal domain"/>
    <property type="match status" value="1"/>
</dbReference>
<accession>W7YIY9</accession>
<dbReference type="PANTHER" id="PTHR11533:SF174">
    <property type="entry name" value="PUROMYCIN-SENSITIVE AMINOPEPTIDASE-RELATED"/>
    <property type="match status" value="1"/>
</dbReference>
<comment type="caution">
    <text evidence="14">The sequence shown here is derived from an EMBL/GenBank/DDBJ whole genome shotgun (WGS) entry which is preliminary data.</text>
</comment>
<dbReference type="eggNOG" id="COG0308">
    <property type="taxonomic scope" value="Bacteria"/>
</dbReference>
<dbReference type="Pfam" id="PF01433">
    <property type="entry name" value="Peptidase_M1"/>
    <property type="match status" value="1"/>
</dbReference>
<dbReference type="InterPro" id="IPR042097">
    <property type="entry name" value="Aminopeptidase_N-like_N_sf"/>
</dbReference>
<dbReference type="InterPro" id="IPR014782">
    <property type="entry name" value="Peptidase_M1_dom"/>
</dbReference>
<evidence type="ECO:0000256" key="6">
    <source>
        <dbReference type="ARBA" id="ARBA00022438"/>
    </source>
</evidence>
<comment type="catalytic activity">
    <reaction evidence="1">
        <text>Release of an N-terminal amino acid, Xaa-|-Yaa- from a peptide, amide or arylamide. Xaa is preferably Ala, but may be most amino acids including Pro (slow action). When a terminal hydrophobic residue is followed by a prolyl residue, the two may be released as an intact Xaa-Pro dipeptide.</text>
        <dbReference type="EC" id="3.4.11.2"/>
    </reaction>
</comment>
<dbReference type="PROSITE" id="PS51257">
    <property type="entry name" value="PROKAR_LIPOPROTEIN"/>
    <property type="match status" value="1"/>
</dbReference>
<evidence type="ECO:0000256" key="2">
    <source>
        <dbReference type="ARBA" id="ARBA00001947"/>
    </source>
</evidence>
<evidence type="ECO:0000259" key="13">
    <source>
        <dbReference type="Pfam" id="PF17900"/>
    </source>
</evidence>
<gene>
    <name evidence="14" type="ORF">JCM21142_31137</name>
</gene>
<evidence type="ECO:0000256" key="8">
    <source>
        <dbReference type="ARBA" id="ARBA00022723"/>
    </source>
</evidence>
<comment type="similarity">
    <text evidence="3">Belongs to the peptidase M1 family.</text>
</comment>
<feature type="domain" description="Aminopeptidase N-like N-terminal" evidence="13">
    <location>
        <begin position="150"/>
        <end position="221"/>
    </location>
</feature>
<evidence type="ECO:0000256" key="3">
    <source>
        <dbReference type="ARBA" id="ARBA00010136"/>
    </source>
</evidence>
<dbReference type="GO" id="GO:0016285">
    <property type="term" value="F:alanyl aminopeptidase activity"/>
    <property type="evidence" value="ECO:0007669"/>
    <property type="project" value="UniProtKB-EC"/>
</dbReference>
<dbReference type="STRING" id="869213.GCA_000517085_02813"/>
<dbReference type="InterPro" id="IPR045357">
    <property type="entry name" value="Aminopeptidase_N-like_N"/>
</dbReference>
<dbReference type="EMBL" id="BAMD01000010">
    <property type="protein sequence ID" value="GAF02499.1"/>
    <property type="molecule type" value="Genomic_DNA"/>
</dbReference>
<proteinExistence type="inferred from homology"/>
<evidence type="ECO:0000259" key="12">
    <source>
        <dbReference type="Pfam" id="PF01433"/>
    </source>
</evidence>
<keyword evidence="9" id="KW-0378">Hydrolase</keyword>
<dbReference type="GO" id="GO:0005737">
    <property type="term" value="C:cytoplasm"/>
    <property type="evidence" value="ECO:0007669"/>
    <property type="project" value="TreeGrafter"/>
</dbReference>
<dbReference type="Gene3D" id="1.10.390.10">
    <property type="entry name" value="Neutral Protease Domain 2"/>
    <property type="match status" value="1"/>
</dbReference>
<protein>
    <recommendedName>
        <fullName evidence="5">Aminopeptidase N</fullName>
        <ecNumber evidence="4">3.4.11.2</ecNumber>
    </recommendedName>
</protein>
<dbReference type="InterPro" id="IPR001930">
    <property type="entry name" value="Peptidase_M1"/>
</dbReference>
<dbReference type="SUPFAM" id="SSF55486">
    <property type="entry name" value="Metalloproteases ('zincins'), catalytic domain"/>
    <property type="match status" value="1"/>
</dbReference>
<organism evidence="14 15">
    <name type="scientific">Saccharicrinis fermentans DSM 9555 = JCM 21142</name>
    <dbReference type="NCBI Taxonomy" id="869213"/>
    <lineage>
        <taxon>Bacteria</taxon>
        <taxon>Pseudomonadati</taxon>
        <taxon>Bacteroidota</taxon>
        <taxon>Bacteroidia</taxon>
        <taxon>Marinilabiliales</taxon>
        <taxon>Marinilabiliaceae</taxon>
        <taxon>Saccharicrinis</taxon>
    </lineage>
</organism>
<keyword evidence="7" id="KW-0645">Protease</keyword>
<dbReference type="PANTHER" id="PTHR11533">
    <property type="entry name" value="PROTEASE M1 ZINC METALLOPROTEASE"/>
    <property type="match status" value="1"/>
</dbReference>
<evidence type="ECO:0000256" key="9">
    <source>
        <dbReference type="ARBA" id="ARBA00022801"/>
    </source>
</evidence>
<evidence type="ECO:0000313" key="15">
    <source>
        <dbReference type="Proteomes" id="UP000019402"/>
    </source>
</evidence>
<reference evidence="14 15" key="1">
    <citation type="journal article" date="2014" name="Genome Announc.">
        <title>Draft Genome Sequence of Cytophaga fermentans JCM 21142T, a Facultative Anaerobe Isolated from Marine Mud.</title>
        <authorList>
            <person name="Starns D."/>
            <person name="Oshima K."/>
            <person name="Suda W."/>
            <person name="Iino T."/>
            <person name="Yuki M."/>
            <person name="Inoue J."/>
            <person name="Kitamura K."/>
            <person name="Iida T."/>
            <person name="Darby A."/>
            <person name="Hattori M."/>
            <person name="Ohkuma M."/>
        </authorList>
    </citation>
    <scope>NUCLEOTIDE SEQUENCE [LARGE SCALE GENOMIC DNA]</scope>
    <source>
        <strain evidence="14 15">JCM 21142</strain>
    </source>
</reference>
<evidence type="ECO:0000256" key="10">
    <source>
        <dbReference type="ARBA" id="ARBA00022833"/>
    </source>
</evidence>
<dbReference type="PRINTS" id="PR00756">
    <property type="entry name" value="ALADIPTASE"/>
</dbReference>
<evidence type="ECO:0000313" key="14">
    <source>
        <dbReference type="EMBL" id="GAF02499.1"/>
    </source>
</evidence>
<sequence>MLQLRLLKPNASIMNKFIALLIPAFLMLYACQQAEQISIEPGVSIDLAKQRFNDISHIKYQLELTIPDSIEGKIEGKSIISLHKKSIKTPLIFDFVSSPQKIKEVLVNDNKAFYSLENEHLVIPPRFLKKGENEIEISYILGDEALHRNDQYLYSLFVPAKARTTIPCFDQPDLKASITYVISMPQQLTAITNGQQEYMEEISHNRKLVRYASSHPISTYLWAFTVGAYQKITQKRNGREISIYHMEKDSAQILRNTPAIFDQVFHSINWLEDYTEVDFPFSKYDLVCIPSFQFAGMEHPGAIYYRSDLLFLSKKPTQQQLLRRAQLLAHETAHMWFGDLVTMKWFSGVWQKEVFANFMADKIVEEQFPQLNHQLTFLTNHFPASYSVDRSRGANPIQQRLTNLKDAGSMYGNIIYHKAPIMMHQLEHLTGKEQLRNGLSQYLKKYSYGNATWTHLIEILNDFSEYDLQLWSNTWIHETGRPIIRFHFEDDQLVIKQQPEYGDTSKIWAQRIKYCRINDSKETNEEVELLSAKTSIEEVLQKPEYILPTINESGYGLFLMDKNSLTYATMHINSWDDELTRGAMLIQLYENFLHGEIAPSAYLNMLQTIVVNEHNEQVLNLACSQLIDVFWRFTTQSTRLKYAKKMEETLLKRFSISKISSIQKLLFNTWTQIVTSHTGLQKLKQVIEKAEIYNFTLSDRDLSQAVLHLALKDETIDQHFVISFANQLKNEEIKNKLLFVSPVFSPNETDLDRFVENLQYKENRKKENWVLTALSFLHHPYRNEHSLKYVEQALELTSSIQQTGDIFFPIGWLNNTLGGYGSFEAMEIIDYFFKDNPGYPDDLKRKILQSADMVKRSHLIKEKYLHPYLQTPNL</sequence>
<dbReference type="GO" id="GO:0043171">
    <property type="term" value="P:peptide catabolic process"/>
    <property type="evidence" value="ECO:0007669"/>
    <property type="project" value="TreeGrafter"/>
</dbReference>
<name>W7YIY9_9BACT</name>
<dbReference type="AlphaFoldDB" id="W7YIY9"/>
<dbReference type="InterPro" id="IPR050344">
    <property type="entry name" value="Peptidase_M1_aminopeptidases"/>
</dbReference>
<dbReference type="GO" id="GO:0070006">
    <property type="term" value="F:metalloaminopeptidase activity"/>
    <property type="evidence" value="ECO:0007669"/>
    <property type="project" value="TreeGrafter"/>
</dbReference>
<dbReference type="RefSeq" id="WP_052343207.1">
    <property type="nucleotide sequence ID" value="NZ_BAMD01000010.1"/>
</dbReference>
<dbReference type="GO" id="GO:0008270">
    <property type="term" value="F:zinc ion binding"/>
    <property type="evidence" value="ECO:0007669"/>
    <property type="project" value="InterPro"/>
</dbReference>
<dbReference type="InterPro" id="IPR027268">
    <property type="entry name" value="Peptidase_M4/M1_CTD_sf"/>
</dbReference>
<evidence type="ECO:0000256" key="4">
    <source>
        <dbReference type="ARBA" id="ARBA00012564"/>
    </source>
</evidence>
<evidence type="ECO:0000256" key="5">
    <source>
        <dbReference type="ARBA" id="ARBA00015611"/>
    </source>
</evidence>
<evidence type="ECO:0000256" key="7">
    <source>
        <dbReference type="ARBA" id="ARBA00022670"/>
    </source>
</evidence>
<keyword evidence="10" id="KW-0862">Zinc</keyword>
<keyword evidence="6 14" id="KW-0031">Aminopeptidase</keyword>
<comment type="cofactor">
    <cofactor evidence="2">
        <name>Zn(2+)</name>
        <dbReference type="ChEBI" id="CHEBI:29105"/>
    </cofactor>
</comment>
<dbReference type="Gene3D" id="2.60.40.1730">
    <property type="entry name" value="tricorn interacting facor f3 domain"/>
    <property type="match status" value="1"/>
</dbReference>
<keyword evidence="15" id="KW-1185">Reference proteome</keyword>
<evidence type="ECO:0000256" key="1">
    <source>
        <dbReference type="ARBA" id="ARBA00000098"/>
    </source>
</evidence>
<feature type="domain" description="Peptidase M1 membrane alanine aminopeptidase" evidence="12">
    <location>
        <begin position="262"/>
        <end position="475"/>
    </location>
</feature>
<dbReference type="EC" id="3.4.11.2" evidence="4"/>
<evidence type="ECO:0000256" key="11">
    <source>
        <dbReference type="ARBA" id="ARBA00023049"/>
    </source>
</evidence>
<keyword evidence="8" id="KW-0479">Metal-binding</keyword>
<dbReference type="GO" id="GO:0042277">
    <property type="term" value="F:peptide binding"/>
    <property type="evidence" value="ECO:0007669"/>
    <property type="project" value="TreeGrafter"/>
</dbReference>
<dbReference type="GO" id="GO:0005615">
    <property type="term" value="C:extracellular space"/>
    <property type="evidence" value="ECO:0007669"/>
    <property type="project" value="TreeGrafter"/>
</dbReference>
<dbReference type="Pfam" id="PF17900">
    <property type="entry name" value="Peptidase_M1_N"/>
    <property type="match status" value="1"/>
</dbReference>
<dbReference type="CDD" id="cd09602">
    <property type="entry name" value="M1_APN"/>
    <property type="match status" value="1"/>
</dbReference>
<dbReference type="GO" id="GO:0016020">
    <property type="term" value="C:membrane"/>
    <property type="evidence" value="ECO:0007669"/>
    <property type="project" value="TreeGrafter"/>
</dbReference>
<dbReference type="OrthoDB" id="100605at2"/>